<reference evidence="3" key="1">
    <citation type="submission" date="2015-08" db="EMBL/GenBank/DDBJ databases">
        <title>Genome sequencing project for genomic taxonomy and phylogenomics of Bacillus-like bacteria.</title>
        <authorList>
            <person name="Liu B."/>
            <person name="Wang J."/>
            <person name="Zhu Y."/>
            <person name="Liu G."/>
            <person name="Chen Q."/>
            <person name="Chen Z."/>
            <person name="Lan J."/>
            <person name="Che J."/>
            <person name="Ge C."/>
            <person name="Shi H."/>
            <person name="Pan Z."/>
            <person name="Liu X."/>
        </authorList>
    </citation>
    <scope>NUCLEOTIDE SEQUENCE [LARGE SCALE GENOMIC DNA]</scope>
    <source>
        <strain evidence="3">FJAT-22460</strain>
    </source>
</reference>
<dbReference type="EMBL" id="LIUT01000003">
    <property type="protein sequence ID" value="KOR82525.1"/>
    <property type="molecule type" value="Genomic_DNA"/>
</dbReference>
<evidence type="ECO:0000313" key="2">
    <source>
        <dbReference type="EMBL" id="KOR82525.1"/>
    </source>
</evidence>
<dbReference type="SUPFAM" id="SSF54106">
    <property type="entry name" value="LysM domain"/>
    <property type="match status" value="1"/>
</dbReference>
<dbReference type="Pfam" id="PF01476">
    <property type="entry name" value="LysM"/>
    <property type="match status" value="1"/>
</dbReference>
<feature type="domain" description="LysM" evidence="1">
    <location>
        <begin position="189"/>
        <end position="238"/>
    </location>
</feature>
<dbReference type="AlphaFoldDB" id="A0A0M1NKG4"/>
<proteinExistence type="predicted"/>
<dbReference type="Gene3D" id="3.10.350.10">
    <property type="entry name" value="LysM domain"/>
    <property type="match status" value="1"/>
</dbReference>
<evidence type="ECO:0000313" key="3">
    <source>
        <dbReference type="Proteomes" id="UP000036932"/>
    </source>
</evidence>
<keyword evidence="3" id="KW-1185">Reference proteome</keyword>
<dbReference type="RefSeq" id="WP_054404124.1">
    <property type="nucleotide sequence ID" value="NZ_LIUT01000003.1"/>
</dbReference>
<dbReference type="InterPro" id="IPR018392">
    <property type="entry name" value="LysM"/>
</dbReference>
<dbReference type="SMART" id="SM00257">
    <property type="entry name" value="LysM"/>
    <property type="match status" value="1"/>
</dbReference>
<dbReference type="PROSITE" id="PS51782">
    <property type="entry name" value="LYSM"/>
    <property type="match status" value="1"/>
</dbReference>
<organism evidence="2 3">
    <name type="scientific">Paenibacillus solani</name>
    <dbReference type="NCBI Taxonomy" id="1705565"/>
    <lineage>
        <taxon>Bacteria</taxon>
        <taxon>Bacillati</taxon>
        <taxon>Bacillota</taxon>
        <taxon>Bacilli</taxon>
        <taxon>Bacillales</taxon>
        <taxon>Paenibacillaceae</taxon>
        <taxon>Paenibacillus</taxon>
    </lineage>
</organism>
<gene>
    <name evidence="2" type="ORF">AM231_19645</name>
</gene>
<dbReference type="PATRIC" id="fig|1705565.3.peg.5888"/>
<dbReference type="InterPro" id="IPR036779">
    <property type="entry name" value="LysM_dom_sf"/>
</dbReference>
<dbReference type="OrthoDB" id="9800780at2"/>
<comment type="caution">
    <text evidence="2">The sequence shown here is derived from an EMBL/GenBank/DDBJ whole genome shotgun (WGS) entry which is preliminary data.</text>
</comment>
<protein>
    <submittedName>
        <fullName evidence="2">Peptidoglycan-binding protein</fullName>
    </submittedName>
</protein>
<accession>A0A0M1NKG4</accession>
<name>A0A0M1NKG4_9BACL</name>
<dbReference type="Proteomes" id="UP000036932">
    <property type="component" value="Unassembled WGS sequence"/>
</dbReference>
<dbReference type="CDD" id="cd00118">
    <property type="entry name" value="LysM"/>
    <property type="match status" value="1"/>
</dbReference>
<sequence>MSDYGFFLSFNNQEEVFRFPVNPERIDVKDSGEGKSYTVAGLGEVNAILHPKLTEISFESFFPGRVYPFVHLDSDGELKLPIDYVNTIKGWMESRRPVRFVMTGLVPDPMSGTDGQNGAGAMKSFGINMAASIESFNWNTMPGSPEDIEFSITLKRYVFYGARKVVPVKDEKAAAVKSKDRPDDRKKPTSYTIAKGDTLWSIAQKLLGNGSRHTEIQKLNGIKDHEVRKLAVGRVLKIP</sequence>
<evidence type="ECO:0000259" key="1">
    <source>
        <dbReference type="PROSITE" id="PS51782"/>
    </source>
</evidence>